<dbReference type="OrthoDB" id="5177045at2"/>
<dbReference type="Gene3D" id="3.40.50.200">
    <property type="entry name" value="Peptidase S8/S53 domain"/>
    <property type="match status" value="1"/>
</dbReference>
<dbReference type="PANTHER" id="PTHR43806:SF11">
    <property type="entry name" value="CEREVISIN-RELATED"/>
    <property type="match status" value="1"/>
</dbReference>
<keyword evidence="2 5" id="KW-0645">Protease</keyword>
<organism evidence="7 8">
    <name type="scientific">Amycolatopsis saalfeldensis</name>
    <dbReference type="NCBI Taxonomy" id="394193"/>
    <lineage>
        <taxon>Bacteria</taxon>
        <taxon>Bacillati</taxon>
        <taxon>Actinomycetota</taxon>
        <taxon>Actinomycetes</taxon>
        <taxon>Pseudonocardiales</taxon>
        <taxon>Pseudonocardiaceae</taxon>
        <taxon>Amycolatopsis</taxon>
    </lineage>
</organism>
<dbReference type="InterPro" id="IPR050131">
    <property type="entry name" value="Peptidase_S8_subtilisin-like"/>
</dbReference>
<dbReference type="RefSeq" id="WP_091617637.1">
    <property type="nucleotide sequence ID" value="NZ_FOEF01000006.1"/>
</dbReference>
<evidence type="ECO:0000256" key="5">
    <source>
        <dbReference type="PROSITE-ProRule" id="PRU01240"/>
    </source>
</evidence>
<name>A0A1H8X1D2_9PSEU</name>
<dbReference type="InterPro" id="IPR036852">
    <property type="entry name" value="Peptidase_S8/S53_dom_sf"/>
</dbReference>
<evidence type="ECO:0000256" key="4">
    <source>
        <dbReference type="ARBA" id="ARBA00022825"/>
    </source>
</evidence>
<feature type="domain" description="Peptidase S8/S53" evidence="6">
    <location>
        <begin position="174"/>
        <end position="383"/>
    </location>
</feature>
<evidence type="ECO:0000259" key="6">
    <source>
        <dbReference type="Pfam" id="PF00082"/>
    </source>
</evidence>
<dbReference type="EMBL" id="FOEF01000006">
    <property type="protein sequence ID" value="SEP33158.1"/>
    <property type="molecule type" value="Genomic_DNA"/>
</dbReference>
<evidence type="ECO:0000256" key="3">
    <source>
        <dbReference type="ARBA" id="ARBA00022801"/>
    </source>
</evidence>
<keyword evidence="8" id="KW-1185">Reference proteome</keyword>
<dbReference type="STRING" id="394193.SAMN04489732_106106"/>
<evidence type="ECO:0000313" key="7">
    <source>
        <dbReference type="EMBL" id="SEP33158.1"/>
    </source>
</evidence>
<feature type="active site" description="Charge relay system" evidence="5">
    <location>
        <position position="217"/>
    </location>
</feature>
<dbReference type="Pfam" id="PF00082">
    <property type="entry name" value="Peptidase_S8"/>
    <property type="match status" value="1"/>
</dbReference>
<sequence>MTETPEQPNGQTLPLAAELKPLPDELIVDSDDLVVVLDALRELKTEWAEVVEDTRLGLARLTGVACSTGEVADLPGRLRAVFATSAGGWQPEVDLHWSTLGSIGSAGSKPMGAGGIEPAGSKPMGTVGIAGSKPMSGGVIGPIAIGTEGSKPMTAGDPMDAGPADQPAADAVTGAGVAVAMIDTPLFRHPVFTGRDVSTREWHTKGTTTLLTNRAGHGTFVCSVILAHAPAARIEADGALDGATSEATEWEVAQEIVRLGDRADILNLSLASHTLDGAPSLVLRRAVDRLPRRVLVIAAAGNHGETEDPLLTGTTPMWPAALPGVVAVGAMDRDGIRLPFSPDAPWVSCQAVGFEVRGAYPGGWAKWTGTSFAAARVTGMVAAWTVPGRVSPAEAFELVLDDPGSGVERYHWTGPNPGQ</sequence>
<comment type="similarity">
    <text evidence="1 5">Belongs to the peptidase S8 family.</text>
</comment>
<keyword evidence="4 5" id="KW-0720">Serine protease</keyword>
<dbReference type="GO" id="GO:0006508">
    <property type="term" value="P:proteolysis"/>
    <property type="evidence" value="ECO:0007669"/>
    <property type="project" value="UniProtKB-KW"/>
</dbReference>
<evidence type="ECO:0000256" key="2">
    <source>
        <dbReference type="ARBA" id="ARBA00022670"/>
    </source>
</evidence>
<proteinExistence type="inferred from homology"/>
<dbReference type="PANTHER" id="PTHR43806">
    <property type="entry name" value="PEPTIDASE S8"/>
    <property type="match status" value="1"/>
</dbReference>
<dbReference type="CDD" id="cd00306">
    <property type="entry name" value="Peptidases_S8_S53"/>
    <property type="match status" value="1"/>
</dbReference>
<evidence type="ECO:0000256" key="1">
    <source>
        <dbReference type="ARBA" id="ARBA00011073"/>
    </source>
</evidence>
<feature type="active site" description="Charge relay system" evidence="5">
    <location>
        <position position="371"/>
    </location>
</feature>
<dbReference type="GO" id="GO:0004252">
    <property type="term" value="F:serine-type endopeptidase activity"/>
    <property type="evidence" value="ECO:0007669"/>
    <property type="project" value="UniProtKB-UniRule"/>
</dbReference>
<dbReference type="PROSITE" id="PS51892">
    <property type="entry name" value="SUBTILASE"/>
    <property type="match status" value="1"/>
</dbReference>
<dbReference type="InterPro" id="IPR000209">
    <property type="entry name" value="Peptidase_S8/S53_dom"/>
</dbReference>
<protein>
    <submittedName>
        <fullName evidence="7">Subtilase family protein</fullName>
    </submittedName>
</protein>
<accession>A0A1H8X1D2</accession>
<dbReference type="SUPFAM" id="SSF52743">
    <property type="entry name" value="Subtilisin-like"/>
    <property type="match status" value="1"/>
</dbReference>
<gene>
    <name evidence="7" type="ORF">SAMN04489732_106106</name>
</gene>
<reference evidence="7 8" key="1">
    <citation type="submission" date="2016-10" db="EMBL/GenBank/DDBJ databases">
        <authorList>
            <person name="de Groot N.N."/>
        </authorList>
    </citation>
    <scope>NUCLEOTIDE SEQUENCE [LARGE SCALE GENOMIC DNA]</scope>
    <source>
        <strain evidence="7 8">DSM 44993</strain>
    </source>
</reference>
<keyword evidence="3 5" id="KW-0378">Hydrolase</keyword>
<dbReference type="AlphaFoldDB" id="A0A1H8X1D2"/>
<evidence type="ECO:0000313" key="8">
    <source>
        <dbReference type="Proteomes" id="UP000198582"/>
    </source>
</evidence>
<dbReference type="Proteomes" id="UP000198582">
    <property type="component" value="Unassembled WGS sequence"/>
</dbReference>
<feature type="active site" description="Charge relay system" evidence="5">
    <location>
        <position position="183"/>
    </location>
</feature>